<evidence type="ECO:0000256" key="2">
    <source>
        <dbReference type="ARBA" id="ARBA00010617"/>
    </source>
</evidence>
<evidence type="ECO:0000256" key="5">
    <source>
        <dbReference type="ARBA" id="ARBA00023002"/>
    </source>
</evidence>
<dbReference type="InterPro" id="IPR050121">
    <property type="entry name" value="Cytochrome_P450_monoxygenase"/>
</dbReference>
<keyword evidence="10" id="KW-0472">Membrane</keyword>
<evidence type="ECO:0000256" key="6">
    <source>
        <dbReference type="ARBA" id="ARBA00023004"/>
    </source>
</evidence>
<evidence type="ECO:0000256" key="4">
    <source>
        <dbReference type="ARBA" id="ARBA00022723"/>
    </source>
</evidence>
<dbReference type="PANTHER" id="PTHR24305">
    <property type="entry name" value="CYTOCHROME P450"/>
    <property type="match status" value="1"/>
</dbReference>
<evidence type="ECO:0000256" key="1">
    <source>
        <dbReference type="ARBA" id="ARBA00001971"/>
    </source>
</evidence>
<proteinExistence type="inferred from homology"/>
<evidence type="ECO:0000256" key="9">
    <source>
        <dbReference type="RuleBase" id="RU000461"/>
    </source>
</evidence>
<dbReference type="CDD" id="cd11058">
    <property type="entry name" value="CYP60B-like"/>
    <property type="match status" value="1"/>
</dbReference>
<dbReference type="OrthoDB" id="1470350at2759"/>
<dbReference type="Proteomes" id="UP000237438">
    <property type="component" value="Unassembled WGS sequence"/>
</dbReference>
<keyword evidence="6 8" id="KW-0408">Iron</keyword>
<comment type="similarity">
    <text evidence="2 9">Belongs to the cytochrome P450 family.</text>
</comment>
<evidence type="ECO:0000313" key="11">
    <source>
        <dbReference type="EMBL" id="POS83346.1"/>
    </source>
</evidence>
<dbReference type="GO" id="GO:0004497">
    <property type="term" value="F:monooxygenase activity"/>
    <property type="evidence" value="ECO:0007669"/>
    <property type="project" value="UniProtKB-KW"/>
</dbReference>
<dbReference type="STRING" id="225359.A0A2S4PMT9"/>
<dbReference type="PRINTS" id="PR00463">
    <property type="entry name" value="EP450I"/>
</dbReference>
<gene>
    <name evidence="11" type="ORF">EPUL_005079</name>
</gene>
<evidence type="ECO:0000256" key="3">
    <source>
        <dbReference type="ARBA" id="ARBA00022617"/>
    </source>
</evidence>
<dbReference type="GO" id="GO:0005506">
    <property type="term" value="F:iron ion binding"/>
    <property type="evidence" value="ECO:0007669"/>
    <property type="project" value="InterPro"/>
</dbReference>
<protein>
    <recommendedName>
        <fullName evidence="13">Cytochrome P450</fullName>
    </recommendedName>
</protein>
<comment type="caution">
    <text evidence="11">The sequence shown here is derived from an EMBL/GenBank/DDBJ whole genome shotgun (WGS) entry which is preliminary data.</text>
</comment>
<dbReference type="InterPro" id="IPR001128">
    <property type="entry name" value="Cyt_P450"/>
</dbReference>
<keyword evidence="10" id="KW-0812">Transmembrane</keyword>
<keyword evidence="7 9" id="KW-0503">Monooxygenase</keyword>
<sequence>MTLDLVPLPLLAIIVGVIVITSRAIYNVFFHPLRKFPGPWTHKITSMVTGYHQLRGNSIYHIRDLHEKYGTVVRVNPNELSYIDEQAWADIYGHRTPAGTGDLPKDYRSVPAEYNKVPHIINSNDVDHRRFRRIQAPLFSEKAISAQETLITDFVNLLISQLHVRASSSLNVVDLVDWYTFTTFDILGELAFGKSFNCLESGCSNVWIENTLLFLRNMSDWNAFQKFPWPLNKILYLMTPKNERNAMKERTTLTNLVVHQRIERDSSQEKLDFMSQMLKYNDEKGMTLPEIETNSRVLIIAGSETTATLLSGLTYLLLTNREHLEKLTTLIRSTFTSPKDITGLALYQLEYLSAIISESFRLYPPVAGPLHRMAKKGGSVICGEVVPEYTTVGIPQFVAYRSPRNWTDPDKFVPERWYKDDKCPERYRNDRRKVMQPFSHGPRNCVGKNMATTEMRLIIAHILWNFDMELAPDSQGWINQKLFALWEKVPLNVKLHARKS</sequence>
<dbReference type="SUPFAM" id="SSF48264">
    <property type="entry name" value="Cytochrome P450"/>
    <property type="match status" value="1"/>
</dbReference>
<evidence type="ECO:0008006" key="13">
    <source>
        <dbReference type="Google" id="ProtNLM"/>
    </source>
</evidence>
<dbReference type="InterPro" id="IPR017972">
    <property type="entry name" value="Cyt_P450_CS"/>
</dbReference>
<dbReference type="GO" id="GO:0016705">
    <property type="term" value="F:oxidoreductase activity, acting on paired donors, with incorporation or reduction of molecular oxygen"/>
    <property type="evidence" value="ECO:0007669"/>
    <property type="project" value="InterPro"/>
</dbReference>
<dbReference type="Gene3D" id="1.10.630.10">
    <property type="entry name" value="Cytochrome P450"/>
    <property type="match status" value="1"/>
</dbReference>
<accession>A0A2S4PMT9</accession>
<keyword evidence="4 8" id="KW-0479">Metal-binding</keyword>
<dbReference type="PROSITE" id="PS00086">
    <property type="entry name" value="CYTOCHROME_P450"/>
    <property type="match status" value="1"/>
</dbReference>
<feature type="transmembrane region" description="Helical" evidence="10">
    <location>
        <begin position="6"/>
        <end position="26"/>
    </location>
</feature>
<keyword evidence="3 8" id="KW-0349">Heme</keyword>
<keyword evidence="5 9" id="KW-0560">Oxidoreductase</keyword>
<feature type="binding site" description="axial binding residue" evidence="8">
    <location>
        <position position="445"/>
    </location>
    <ligand>
        <name>heme</name>
        <dbReference type="ChEBI" id="CHEBI:30413"/>
    </ligand>
    <ligandPart>
        <name>Fe</name>
        <dbReference type="ChEBI" id="CHEBI:18248"/>
    </ligandPart>
</feature>
<name>A0A2S4PMT9_9PEZI</name>
<dbReference type="Pfam" id="PF00067">
    <property type="entry name" value="p450"/>
    <property type="match status" value="1"/>
</dbReference>
<dbReference type="GO" id="GO:0020037">
    <property type="term" value="F:heme binding"/>
    <property type="evidence" value="ECO:0007669"/>
    <property type="project" value="InterPro"/>
</dbReference>
<keyword evidence="12" id="KW-1185">Reference proteome</keyword>
<dbReference type="InterPro" id="IPR036396">
    <property type="entry name" value="Cyt_P450_sf"/>
</dbReference>
<dbReference type="AlphaFoldDB" id="A0A2S4PMT9"/>
<evidence type="ECO:0000256" key="8">
    <source>
        <dbReference type="PIRSR" id="PIRSR602401-1"/>
    </source>
</evidence>
<comment type="cofactor">
    <cofactor evidence="1 8">
        <name>heme</name>
        <dbReference type="ChEBI" id="CHEBI:30413"/>
    </cofactor>
</comment>
<organism evidence="11 12">
    <name type="scientific">Erysiphe pulchra</name>
    <dbReference type="NCBI Taxonomy" id="225359"/>
    <lineage>
        <taxon>Eukaryota</taxon>
        <taxon>Fungi</taxon>
        <taxon>Dikarya</taxon>
        <taxon>Ascomycota</taxon>
        <taxon>Pezizomycotina</taxon>
        <taxon>Leotiomycetes</taxon>
        <taxon>Erysiphales</taxon>
        <taxon>Erysiphaceae</taxon>
        <taxon>Erysiphe</taxon>
    </lineage>
</organism>
<evidence type="ECO:0000256" key="7">
    <source>
        <dbReference type="ARBA" id="ARBA00023033"/>
    </source>
</evidence>
<dbReference type="PRINTS" id="PR00385">
    <property type="entry name" value="P450"/>
</dbReference>
<dbReference type="PANTHER" id="PTHR24305:SF29">
    <property type="entry name" value="BENZOATE-PARA-HYDROXYLASE"/>
    <property type="match status" value="1"/>
</dbReference>
<evidence type="ECO:0000256" key="10">
    <source>
        <dbReference type="SAM" id="Phobius"/>
    </source>
</evidence>
<dbReference type="InterPro" id="IPR002401">
    <property type="entry name" value="Cyt_P450_E_grp-I"/>
</dbReference>
<reference evidence="11 12" key="1">
    <citation type="submission" date="2017-10" db="EMBL/GenBank/DDBJ databases">
        <title>Development of genomic resources for the powdery mildew, Erysiphe pulchra.</title>
        <authorList>
            <person name="Wadl P.A."/>
            <person name="Mack B.M."/>
            <person name="Moore G."/>
            <person name="Beltz S.B."/>
        </authorList>
    </citation>
    <scope>NUCLEOTIDE SEQUENCE [LARGE SCALE GENOMIC DNA]</scope>
    <source>
        <strain evidence="11">Cflorida</strain>
    </source>
</reference>
<dbReference type="EMBL" id="PEDP01001671">
    <property type="protein sequence ID" value="POS83346.1"/>
    <property type="molecule type" value="Genomic_DNA"/>
</dbReference>
<evidence type="ECO:0000313" key="12">
    <source>
        <dbReference type="Proteomes" id="UP000237438"/>
    </source>
</evidence>
<keyword evidence="10" id="KW-1133">Transmembrane helix</keyword>